<dbReference type="Proteomes" id="UP001059041">
    <property type="component" value="Unassembled WGS sequence"/>
</dbReference>
<dbReference type="GO" id="GO:0006955">
    <property type="term" value="P:immune response"/>
    <property type="evidence" value="ECO:0007669"/>
    <property type="project" value="TreeGrafter"/>
</dbReference>
<keyword evidence="4" id="KW-0472">Membrane</keyword>
<dbReference type="InterPro" id="IPR013783">
    <property type="entry name" value="Ig-like_fold"/>
</dbReference>
<feature type="region of interest" description="Disordered" evidence="3">
    <location>
        <begin position="104"/>
        <end position="134"/>
    </location>
</feature>
<keyword evidence="1" id="KW-0732">Signal</keyword>
<dbReference type="CDD" id="cd00096">
    <property type="entry name" value="Ig"/>
    <property type="match status" value="1"/>
</dbReference>
<reference evidence="6" key="1">
    <citation type="submission" date="2021-02" db="EMBL/GenBank/DDBJ databases">
        <title>Comparative genomics reveals that relaxation of natural selection precedes convergent phenotypic evolution of cavefish.</title>
        <authorList>
            <person name="Peng Z."/>
        </authorList>
    </citation>
    <scope>NUCLEOTIDE SEQUENCE</scope>
    <source>
        <tissue evidence="6">Muscle</tissue>
    </source>
</reference>
<evidence type="ECO:0000313" key="6">
    <source>
        <dbReference type="EMBL" id="KAI7789418.1"/>
    </source>
</evidence>
<name>A0A9W7T237_TRIRA</name>
<feature type="domain" description="Ig-like" evidence="5">
    <location>
        <begin position="28"/>
        <end position="120"/>
    </location>
</feature>
<proteinExistence type="predicted"/>
<dbReference type="GO" id="GO:0007166">
    <property type="term" value="P:cell surface receptor signaling pathway"/>
    <property type="evidence" value="ECO:0007669"/>
    <property type="project" value="TreeGrafter"/>
</dbReference>
<feature type="domain" description="Ig-like" evidence="5">
    <location>
        <begin position="301"/>
        <end position="391"/>
    </location>
</feature>
<dbReference type="SUPFAM" id="SSF48726">
    <property type="entry name" value="Immunoglobulin"/>
    <property type="match status" value="4"/>
</dbReference>
<evidence type="ECO:0000256" key="2">
    <source>
        <dbReference type="ARBA" id="ARBA00023157"/>
    </source>
</evidence>
<sequence length="442" mass="49643">MYNLEYAPKSSFKNAITTSKAVDNLVLPRATVRVTPETSVFTGETVTLKCEIEKLYTSLHWRYLWYKDRSEVLNSERYTVNTNTLTISSVTQSDQDEFWCRGERAGRPSSSHDSGHVTLSIKGSKPKAELRSDTEGSVLTGNTVTLKCLMNQFTGWKFYWYKHTQNTEKTTTDENYYTIPTVTVSDGGLYWCRAGRGNPVYYTDYSDVLWINVTGGSSSVSLIIRPNRTQHFSSESLSLSCEDHRNSTGWTVRRYTNTLETCPSSSVRSTGTESTCTITSLITSDTGVYWCESESGHKLHPVNISIHNGDVILYSPVHPVTEGDSLTLHCLYRDKNPSNLRAEFYKDGSEVQNQTTGDMMIISTVSKSHEGFYSCQHPERGASPKRWISVTASGDFEEKISVLKILSSLLAVCPYLIVTVLLVFNRPNINYSRGAICKCHLI</sequence>
<gene>
    <name evidence="6" type="ORF">IRJ41_001006</name>
</gene>
<dbReference type="PROSITE" id="PS50835">
    <property type="entry name" value="IG_LIKE"/>
    <property type="match status" value="3"/>
</dbReference>
<protein>
    <submittedName>
        <fullName evidence="6">Basement membrane-specific heparan sulfate proteoglycan core protein-like</fullName>
    </submittedName>
</protein>
<evidence type="ECO:0000256" key="4">
    <source>
        <dbReference type="SAM" id="Phobius"/>
    </source>
</evidence>
<feature type="transmembrane region" description="Helical" evidence="4">
    <location>
        <begin position="405"/>
        <end position="424"/>
    </location>
</feature>
<dbReference type="InterPro" id="IPR003598">
    <property type="entry name" value="Ig_sub2"/>
</dbReference>
<dbReference type="PANTHER" id="PTHR11481:SF64">
    <property type="entry name" value="FC RECEPTOR-LIKE PROTEIN 4"/>
    <property type="match status" value="1"/>
</dbReference>
<dbReference type="GO" id="GO:0009897">
    <property type="term" value="C:external side of plasma membrane"/>
    <property type="evidence" value="ECO:0007669"/>
    <property type="project" value="TreeGrafter"/>
</dbReference>
<dbReference type="GO" id="GO:0004888">
    <property type="term" value="F:transmembrane signaling receptor activity"/>
    <property type="evidence" value="ECO:0007669"/>
    <property type="project" value="TreeGrafter"/>
</dbReference>
<keyword evidence="2" id="KW-1015">Disulfide bond</keyword>
<dbReference type="SMART" id="SM00409">
    <property type="entry name" value="IG"/>
    <property type="match status" value="4"/>
</dbReference>
<dbReference type="InterPro" id="IPR003599">
    <property type="entry name" value="Ig_sub"/>
</dbReference>
<dbReference type="InterPro" id="IPR007110">
    <property type="entry name" value="Ig-like_dom"/>
</dbReference>
<feature type="domain" description="Ig-like" evidence="5">
    <location>
        <begin position="126"/>
        <end position="194"/>
    </location>
</feature>
<dbReference type="SMART" id="SM00408">
    <property type="entry name" value="IGc2"/>
    <property type="match status" value="4"/>
</dbReference>
<evidence type="ECO:0000313" key="7">
    <source>
        <dbReference type="Proteomes" id="UP001059041"/>
    </source>
</evidence>
<keyword evidence="7" id="KW-1185">Reference proteome</keyword>
<comment type="caution">
    <text evidence="6">The sequence shown here is derived from an EMBL/GenBank/DDBJ whole genome shotgun (WGS) entry which is preliminary data.</text>
</comment>
<dbReference type="PANTHER" id="PTHR11481">
    <property type="entry name" value="IMMUNOGLOBULIN FC RECEPTOR"/>
    <property type="match status" value="1"/>
</dbReference>
<evidence type="ECO:0000256" key="1">
    <source>
        <dbReference type="ARBA" id="ARBA00022729"/>
    </source>
</evidence>
<evidence type="ECO:0000259" key="5">
    <source>
        <dbReference type="PROSITE" id="PS50835"/>
    </source>
</evidence>
<dbReference type="InterPro" id="IPR050488">
    <property type="entry name" value="Ig_Fc_receptor"/>
</dbReference>
<dbReference type="InterPro" id="IPR036179">
    <property type="entry name" value="Ig-like_dom_sf"/>
</dbReference>
<dbReference type="AlphaFoldDB" id="A0A9W7T237"/>
<dbReference type="Gene3D" id="2.60.40.10">
    <property type="entry name" value="Immunoglobulins"/>
    <property type="match status" value="4"/>
</dbReference>
<keyword evidence="4" id="KW-0812">Transmembrane</keyword>
<dbReference type="Pfam" id="PF13895">
    <property type="entry name" value="Ig_2"/>
    <property type="match status" value="1"/>
</dbReference>
<organism evidence="6 7">
    <name type="scientific">Triplophysa rosa</name>
    <name type="common">Cave loach</name>
    <dbReference type="NCBI Taxonomy" id="992332"/>
    <lineage>
        <taxon>Eukaryota</taxon>
        <taxon>Metazoa</taxon>
        <taxon>Chordata</taxon>
        <taxon>Craniata</taxon>
        <taxon>Vertebrata</taxon>
        <taxon>Euteleostomi</taxon>
        <taxon>Actinopterygii</taxon>
        <taxon>Neopterygii</taxon>
        <taxon>Teleostei</taxon>
        <taxon>Ostariophysi</taxon>
        <taxon>Cypriniformes</taxon>
        <taxon>Nemacheilidae</taxon>
        <taxon>Triplophysa</taxon>
    </lineage>
</organism>
<dbReference type="EMBL" id="JAFHDT010000470">
    <property type="protein sequence ID" value="KAI7789418.1"/>
    <property type="molecule type" value="Genomic_DNA"/>
</dbReference>
<keyword evidence="4" id="KW-1133">Transmembrane helix</keyword>
<accession>A0A9W7T237</accession>
<dbReference type="Pfam" id="PF13927">
    <property type="entry name" value="Ig_3"/>
    <property type="match status" value="2"/>
</dbReference>
<evidence type="ECO:0000256" key="3">
    <source>
        <dbReference type="SAM" id="MobiDB-lite"/>
    </source>
</evidence>